<keyword evidence="3" id="KW-1185">Reference proteome</keyword>
<feature type="domain" description="Methyltransferase FkbM" evidence="1">
    <location>
        <begin position="43"/>
        <end position="183"/>
    </location>
</feature>
<accession>A0ABN1MUI8</accession>
<proteinExistence type="predicted"/>
<reference evidence="2 3" key="1">
    <citation type="journal article" date="2019" name="Int. J. Syst. Evol. Microbiol.">
        <title>The Global Catalogue of Microorganisms (GCM) 10K type strain sequencing project: providing services to taxonomists for standard genome sequencing and annotation.</title>
        <authorList>
            <consortium name="The Broad Institute Genomics Platform"/>
            <consortium name="The Broad Institute Genome Sequencing Center for Infectious Disease"/>
            <person name="Wu L."/>
            <person name="Ma J."/>
        </authorList>
    </citation>
    <scope>NUCLEOTIDE SEQUENCE [LARGE SCALE GENOMIC DNA]</scope>
    <source>
        <strain evidence="2 3">JCM 16083</strain>
    </source>
</reference>
<gene>
    <name evidence="2" type="ORF">GCM10009118_34100</name>
</gene>
<comment type="caution">
    <text evidence="2">The sequence shown here is derived from an EMBL/GenBank/DDBJ whole genome shotgun (WGS) entry which is preliminary data.</text>
</comment>
<dbReference type="Pfam" id="PF05050">
    <property type="entry name" value="Methyltransf_21"/>
    <property type="match status" value="1"/>
</dbReference>
<dbReference type="InterPro" id="IPR029063">
    <property type="entry name" value="SAM-dependent_MTases_sf"/>
</dbReference>
<dbReference type="NCBIfam" id="TIGR01444">
    <property type="entry name" value="fkbM_fam"/>
    <property type="match status" value="1"/>
</dbReference>
<sequence>MLGFRRYLIVFSRFKIVTLRKDKKEADFFAFVDLLKHPATILDIGANLGIMTVHLGKKFPAATIHAIEPIPDNLAVLYANIRRYRLKNVEVHELAVGDEEKTVKMVLPVQGKTRMQGLSHVKHESITEWNEGDEFEVQCTKLDTLFPQEQVDAIKLDVENFEFFALRGGIEIIQRTHPVIYAELWDNENRVKCFDLLTGLGYTINVVENGILVPFDPLNHTQQNFIFLIGE</sequence>
<dbReference type="EMBL" id="BAAAFH010000022">
    <property type="protein sequence ID" value="GAA0877000.1"/>
    <property type="molecule type" value="Genomic_DNA"/>
</dbReference>
<dbReference type="Proteomes" id="UP001501126">
    <property type="component" value="Unassembled WGS sequence"/>
</dbReference>
<protein>
    <recommendedName>
        <fullName evidence="1">Methyltransferase FkbM domain-containing protein</fullName>
    </recommendedName>
</protein>
<dbReference type="InterPro" id="IPR052514">
    <property type="entry name" value="SAM-dependent_MTase"/>
</dbReference>
<dbReference type="Gene3D" id="3.40.50.150">
    <property type="entry name" value="Vaccinia Virus protein VP39"/>
    <property type="match status" value="1"/>
</dbReference>
<dbReference type="SUPFAM" id="SSF53335">
    <property type="entry name" value="S-adenosyl-L-methionine-dependent methyltransferases"/>
    <property type="match status" value="1"/>
</dbReference>
<dbReference type="PANTHER" id="PTHR34203:SF15">
    <property type="entry name" value="SLL1173 PROTEIN"/>
    <property type="match status" value="1"/>
</dbReference>
<evidence type="ECO:0000313" key="2">
    <source>
        <dbReference type="EMBL" id="GAA0877000.1"/>
    </source>
</evidence>
<evidence type="ECO:0000313" key="3">
    <source>
        <dbReference type="Proteomes" id="UP001501126"/>
    </source>
</evidence>
<name>A0ABN1MUI8_9FLAO</name>
<dbReference type="InterPro" id="IPR006342">
    <property type="entry name" value="FkbM_mtfrase"/>
</dbReference>
<organism evidence="2 3">
    <name type="scientific">Wandonia haliotis</name>
    <dbReference type="NCBI Taxonomy" id="574963"/>
    <lineage>
        <taxon>Bacteria</taxon>
        <taxon>Pseudomonadati</taxon>
        <taxon>Bacteroidota</taxon>
        <taxon>Flavobacteriia</taxon>
        <taxon>Flavobacteriales</taxon>
        <taxon>Crocinitomicaceae</taxon>
        <taxon>Wandonia</taxon>
    </lineage>
</organism>
<dbReference type="PANTHER" id="PTHR34203">
    <property type="entry name" value="METHYLTRANSFERASE, FKBM FAMILY PROTEIN"/>
    <property type="match status" value="1"/>
</dbReference>
<evidence type="ECO:0000259" key="1">
    <source>
        <dbReference type="Pfam" id="PF05050"/>
    </source>
</evidence>
<dbReference type="RefSeq" id="WP_343790975.1">
    <property type="nucleotide sequence ID" value="NZ_BAAAFH010000022.1"/>
</dbReference>